<dbReference type="EMBL" id="OZ034821">
    <property type="protein sequence ID" value="CAL1407001.1"/>
    <property type="molecule type" value="Genomic_DNA"/>
</dbReference>
<evidence type="ECO:0000313" key="1">
    <source>
        <dbReference type="EMBL" id="CAL1407001.1"/>
    </source>
</evidence>
<accession>A0AAV2G8L2</accession>
<organism evidence="1 2">
    <name type="scientific">Linum trigynum</name>
    <dbReference type="NCBI Taxonomy" id="586398"/>
    <lineage>
        <taxon>Eukaryota</taxon>
        <taxon>Viridiplantae</taxon>
        <taxon>Streptophyta</taxon>
        <taxon>Embryophyta</taxon>
        <taxon>Tracheophyta</taxon>
        <taxon>Spermatophyta</taxon>
        <taxon>Magnoliopsida</taxon>
        <taxon>eudicotyledons</taxon>
        <taxon>Gunneridae</taxon>
        <taxon>Pentapetalae</taxon>
        <taxon>rosids</taxon>
        <taxon>fabids</taxon>
        <taxon>Malpighiales</taxon>
        <taxon>Linaceae</taxon>
        <taxon>Linum</taxon>
    </lineage>
</organism>
<keyword evidence="2" id="KW-1185">Reference proteome</keyword>
<reference evidence="1 2" key="1">
    <citation type="submission" date="2024-04" db="EMBL/GenBank/DDBJ databases">
        <authorList>
            <person name="Fracassetti M."/>
        </authorList>
    </citation>
    <scope>NUCLEOTIDE SEQUENCE [LARGE SCALE GENOMIC DNA]</scope>
</reference>
<proteinExistence type="predicted"/>
<dbReference type="Proteomes" id="UP001497516">
    <property type="component" value="Chromosome 8"/>
</dbReference>
<evidence type="ECO:0000313" key="2">
    <source>
        <dbReference type="Proteomes" id="UP001497516"/>
    </source>
</evidence>
<protein>
    <submittedName>
        <fullName evidence="1">Uncharacterized protein</fullName>
    </submittedName>
</protein>
<sequence length="107" mass="12151">MPCQIVGEEVKTDHVIWYTIQLVPIGKLQEPRKGNPCLFFLEAMELDGGCDQLNPAWLGLKVICWDGRIKDDGADVGDPWSVVVLHSRTQRGWWMLSPIFLGNWVIC</sequence>
<dbReference type="AlphaFoldDB" id="A0AAV2G8L2"/>
<gene>
    <name evidence="1" type="ORF">LTRI10_LOCUS46692</name>
</gene>
<name>A0AAV2G8L2_9ROSI</name>